<evidence type="ECO:0000256" key="1">
    <source>
        <dbReference type="ARBA" id="ARBA00022908"/>
    </source>
</evidence>
<evidence type="ECO:0000256" key="5">
    <source>
        <dbReference type="PROSITE-ProRule" id="PRU10137"/>
    </source>
</evidence>
<dbReference type="GO" id="GO:0000150">
    <property type="term" value="F:DNA strand exchange activity"/>
    <property type="evidence" value="ECO:0007669"/>
    <property type="project" value="InterPro"/>
</dbReference>
<dbReference type="AlphaFoldDB" id="A0A2X1A1N0"/>
<evidence type="ECO:0000256" key="2">
    <source>
        <dbReference type="ARBA" id="ARBA00023125"/>
    </source>
</evidence>
<feature type="active site" description="O-(5'-phospho-DNA)-serine intermediate" evidence="4 5">
    <location>
        <position position="21"/>
    </location>
</feature>
<dbReference type="InterPro" id="IPR050639">
    <property type="entry name" value="SSR_resolvase"/>
</dbReference>
<dbReference type="InterPro" id="IPR006119">
    <property type="entry name" value="Resolv_N"/>
</dbReference>
<gene>
    <name evidence="9" type="ORF">NCTC7582_04143</name>
</gene>
<dbReference type="PROSITE" id="PS51737">
    <property type="entry name" value="RECOMBINASE_DNA_BIND"/>
    <property type="match status" value="1"/>
</dbReference>
<evidence type="ECO:0000256" key="3">
    <source>
        <dbReference type="ARBA" id="ARBA00023172"/>
    </source>
</evidence>
<dbReference type="PROSITE" id="PS51736">
    <property type="entry name" value="RECOMBINASES_3"/>
    <property type="match status" value="1"/>
</dbReference>
<dbReference type="CDD" id="cd00338">
    <property type="entry name" value="Ser_Recombinase"/>
    <property type="match status" value="1"/>
</dbReference>
<dbReference type="GO" id="GO:0003677">
    <property type="term" value="F:DNA binding"/>
    <property type="evidence" value="ECO:0007669"/>
    <property type="project" value="UniProtKB-KW"/>
</dbReference>
<evidence type="ECO:0000256" key="4">
    <source>
        <dbReference type="PIRSR" id="PIRSR606118-50"/>
    </source>
</evidence>
<evidence type="ECO:0000256" key="6">
    <source>
        <dbReference type="SAM" id="Coils"/>
    </source>
</evidence>
<dbReference type="InterPro" id="IPR011109">
    <property type="entry name" value="DNA_bind_recombinase_dom"/>
</dbReference>
<keyword evidence="1" id="KW-0229">DNA integration</keyword>
<reference evidence="9 10" key="1">
    <citation type="submission" date="2018-06" db="EMBL/GenBank/DDBJ databases">
        <authorList>
            <consortium name="Pathogen Informatics"/>
            <person name="Doyle S."/>
        </authorList>
    </citation>
    <scope>NUCLEOTIDE SEQUENCE [LARGE SCALE GENOMIC DNA]</scope>
    <source>
        <strain evidence="9 10">NCTC7582</strain>
    </source>
</reference>
<evidence type="ECO:0000313" key="10">
    <source>
        <dbReference type="Proteomes" id="UP000251431"/>
    </source>
</evidence>
<dbReference type="InterPro" id="IPR038109">
    <property type="entry name" value="DNA_bind_recomb_sf"/>
</dbReference>
<proteinExistence type="predicted"/>
<dbReference type="InterPro" id="IPR006118">
    <property type="entry name" value="Recombinase_CS"/>
</dbReference>
<feature type="coiled-coil region" evidence="6">
    <location>
        <begin position="406"/>
        <end position="440"/>
    </location>
</feature>
<dbReference type="InterPro" id="IPR036162">
    <property type="entry name" value="Resolvase-like_N_sf"/>
</dbReference>
<evidence type="ECO:0000259" key="7">
    <source>
        <dbReference type="PROSITE" id="PS51736"/>
    </source>
</evidence>
<dbReference type="Gene3D" id="3.40.50.1390">
    <property type="entry name" value="Resolvase, N-terminal catalytic domain"/>
    <property type="match status" value="1"/>
</dbReference>
<dbReference type="Pfam" id="PF07508">
    <property type="entry name" value="Recombinase"/>
    <property type="match status" value="1"/>
</dbReference>
<dbReference type="SMART" id="SM00857">
    <property type="entry name" value="Resolvase"/>
    <property type="match status" value="1"/>
</dbReference>
<name>A0A2X1A1N0_9BACI</name>
<dbReference type="SUPFAM" id="SSF53041">
    <property type="entry name" value="Resolvase-like"/>
    <property type="match status" value="1"/>
</dbReference>
<dbReference type="RefSeq" id="WP_112118245.1">
    <property type="nucleotide sequence ID" value="NZ_UAQE01000004.1"/>
</dbReference>
<dbReference type="PANTHER" id="PTHR30461:SF23">
    <property type="entry name" value="DNA RECOMBINASE-RELATED"/>
    <property type="match status" value="1"/>
</dbReference>
<dbReference type="GO" id="GO:0015074">
    <property type="term" value="P:DNA integration"/>
    <property type="evidence" value="ECO:0007669"/>
    <property type="project" value="UniProtKB-KW"/>
</dbReference>
<evidence type="ECO:0000259" key="8">
    <source>
        <dbReference type="PROSITE" id="PS51737"/>
    </source>
</evidence>
<dbReference type="EMBL" id="UAQE01000004">
    <property type="protein sequence ID" value="SPU38189.1"/>
    <property type="molecule type" value="Genomic_DNA"/>
</dbReference>
<evidence type="ECO:0000313" key="9">
    <source>
        <dbReference type="EMBL" id="SPU38189.1"/>
    </source>
</evidence>
<keyword evidence="2" id="KW-0238">DNA-binding</keyword>
<dbReference type="Proteomes" id="UP000251431">
    <property type="component" value="Unassembled WGS sequence"/>
</dbReference>
<dbReference type="PANTHER" id="PTHR30461">
    <property type="entry name" value="DNA-INVERTASE FROM LAMBDOID PROPHAGE"/>
    <property type="match status" value="1"/>
</dbReference>
<organism evidence="9 10">
    <name type="scientific">Lysinibacillus capsici</name>
    <dbReference type="NCBI Taxonomy" id="2115968"/>
    <lineage>
        <taxon>Bacteria</taxon>
        <taxon>Bacillati</taxon>
        <taxon>Bacillota</taxon>
        <taxon>Bacilli</taxon>
        <taxon>Bacillales</taxon>
        <taxon>Bacillaceae</taxon>
        <taxon>Lysinibacillus</taxon>
    </lineage>
</organism>
<keyword evidence="6" id="KW-0175">Coiled coil</keyword>
<dbReference type="PROSITE" id="PS00397">
    <property type="entry name" value="RECOMBINASES_1"/>
    <property type="match status" value="1"/>
</dbReference>
<sequence length="633" mass="73318">MTVKEAAAKIILRVAIYVRVSTRNQEDKYSLAAQEHDLVEYANKQNWHIVEVFKDVESGAKFDKKGLTALMDCVDDGLVDIVLVADQDRLSRLDTLNWEELKLVLRENNVKIAEPGLVIDLENEDDEFRSDLYNIIARRERRLFRRRSQRGLRQYVREGGIYGRVPFEYVYDKETKEVSLNEEFSWVISFIDELFLQGYGPSSIASHLNKISRTPNGAKWHANTVYQRLLNPAYCGEYSVTFMNGEKITIKKKYPLLRTVETFERIQHIIKTNAKPFSTTRKHHHPLAKLHISCSECGRKISLQQGDKSQYGGYRWYLAHNHGLAEPCPYDPKYNAVRITRPLVLAIKNILLSEETAKRYLDIEFKDESQITHLEQQASNIQKMMSDNNGKIDKLLDLYLDNKLAKEKYEDKTKSIETENADLKASFEELNMKINLMKDEKYSYDALLDNLAVVEEHLSTIYRIDTEYSEKDKEDLISALFEYALLSPANNTITFKFTTINDFPIDLKINIDETNLEYEERLLQQQRERYEATQAILDAQPSPISFMELKRLSGLNAQTLRLDEERFGPYSNLKLGKGSPERKAEIIEGIKRLITVNPNMTSIEIAKELGSSQGTILKYIRENNLREGRQHKG</sequence>
<feature type="domain" description="Resolvase/invertase-type recombinase catalytic" evidence="7">
    <location>
        <begin position="13"/>
        <end position="159"/>
    </location>
</feature>
<dbReference type="Gene3D" id="3.90.1750.20">
    <property type="entry name" value="Putative Large Serine Recombinase, Chain B, Domain 2"/>
    <property type="match status" value="1"/>
</dbReference>
<feature type="domain" description="Recombinase" evidence="8">
    <location>
        <begin position="166"/>
        <end position="276"/>
    </location>
</feature>
<protein>
    <submittedName>
        <fullName evidence="9">Recombinase</fullName>
    </submittedName>
</protein>
<keyword evidence="3" id="KW-0233">DNA recombination</keyword>
<accession>A0A2X1A1N0</accession>
<dbReference type="Pfam" id="PF00239">
    <property type="entry name" value="Resolvase"/>
    <property type="match status" value="1"/>
</dbReference>